<feature type="transmembrane region" description="Helical" evidence="2">
    <location>
        <begin position="33"/>
        <end position="53"/>
    </location>
</feature>
<comment type="caution">
    <text evidence="3">The sequence shown here is derived from an EMBL/GenBank/DDBJ whole genome shotgun (WGS) entry which is preliminary data.</text>
</comment>
<keyword evidence="2" id="KW-1133">Transmembrane helix</keyword>
<reference evidence="4" key="1">
    <citation type="journal article" date="2019" name="Int. J. Syst. Evol. Microbiol.">
        <title>The Global Catalogue of Microorganisms (GCM) 10K type strain sequencing project: providing services to taxonomists for standard genome sequencing and annotation.</title>
        <authorList>
            <consortium name="The Broad Institute Genomics Platform"/>
            <consortium name="The Broad Institute Genome Sequencing Center for Infectious Disease"/>
            <person name="Wu L."/>
            <person name="Ma J."/>
        </authorList>
    </citation>
    <scope>NUCLEOTIDE SEQUENCE [LARGE SCALE GENOMIC DNA]</scope>
    <source>
        <strain evidence="4">CGMCC 1.6774</strain>
    </source>
</reference>
<name>A0ABW5AKA8_9BRAD</name>
<accession>A0ABW5AKA8</accession>
<keyword evidence="4" id="KW-1185">Reference proteome</keyword>
<gene>
    <name evidence="3" type="ORF">ACFSOX_11930</name>
</gene>
<protein>
    <submittedName>
        <fullName evidence="3">Uncharacterized protein</fullName>
    </submittedName>
</protein>
<feature type="region of interest" description="Disordered" evidence="1">
    <location>
        <begin position="66"/>
        <end position="102"/>
    </location>
</feature>
<dbReference type="Proteomes" id="UP001597314">
    <property type="component" value="Unassembled WGS sequence"/>
</dbReference>
<evidence type="ECO:0000256" key="1">
    <source>
        <dbReference type="SAM" id="MobiDB-lite"/>
    </source>
</evidence>
<keyword evidence="2" id="KW-0812">Transmembrane</keyword>
<keyword evidence="2" id="KW-0472">Membrane</keyword>
<evidence type="ECO:0000256" key="2">
    <source>
        <dbReference type="SAM" id="Phobius"/>
    </source>
</evidence>
<organism evidence="3 4">
    <name type="scientific">Rhodoplanes azumiensis</name>
    <dbReference type="NCBI Taxonomy" id="1897628"/>
    <lineage>
        <taxon>Bacteria</taxon>
        <taxon>Pseudomonadati</taxon>
        <taxon>Pseudomonadota</taxon>
        <taxon>Alphaproteobacteria</taxon>
        <taxon>Hyphomicrobiales</taxon>
        <taxon>Nitrobacteraceae</taxon>
        <taxon>Rhodoplanes</taxon>
    </lineage>
</organism>
<sequence>MIRLISFFFTVGASAFGAALVGIQGVMLLRGDGGNYLVLGAATFAMMVGLWGLRADIRRSKAAAAEMREGRLPDQWAPPRGTPKRDTPKQAVVARSAQRSDVDPAPIAPAAVIDTGAPIADVVAAERARTDAFWRDGVARLEAEAEAHGIGDGAVVLLDVAAQNLARTLGARQVARILREAAARYADPPARDAGAA</sequence>
<evidence type="ECO:0000313" key="4">
    <source>
        <dbReference type="Proteomes" id="UP001597314"/>
    </source>
</evidence>
<dbReference type="RefSeq" id="WP_378478034.1">
    <property type="nucleotide sequence ID" value="NZ_JBHUIW010000012.1"/>
</dbReference>
<proteinExistence type="predicted"/>
<dbReference type="EMBL" id="JBHUIW010000012">
    <property type="protein sequence ID" value="MFD2182862.1"/>
    <property type="molecule type" value="Genomic_DNA"/>
</dbReference>
<evidence type="ECO:0000313" key="3">
    <source>
        <dbReference type="EMBL" id="MFD2182862.1"/>
    </source>
</evidence>